<dbReference type="PANTHER" id="PTHR42928">
    <property type="entry name" value="TRICARBOXYLATE-BINDING PROTEIN"/>
    <property type="match status" value="1"/>
</dbReference>
<dbReference type="InterPro" id="IPR005064">
    <property type="entry name" value="BUG"/>
</dbReference>
<accession>A0ABT3HH36</accession>
<dbReference type="InterPro" id="IPR042100">
    <property type="entry name" value="Bug_dom1"/>
</dbReference>
<organism evidence="3 4">
    <name type="scientific">Rhodobium gokarnense</name>
    <dbReference type="NCBI Taxonomy" id="364296"/>
    <lineage>
        <taxon>Bacteria</taxon>
        <taxon>Pseudomonadati</taxon>
        <taxon>Pseudomonadota</taxon>
        <taxon>Alphaproteobacteria</taxon>
        <taxon>Hyphomicrobiales</taxon>
        <taxon>Rhodobiaceae</taxon>
        <taxon>Rhodobium</taxon>
    </lineage>
</organism>
<keyword evidence="3" id="KW-0675">Receptor</keyword>
<feature type="signal peptide" evidence="2">
    <location>
        <begin position="1"/>
        <end position="27"/>
    </location>
</feature>
<dbReference type="Proteomes" id="UP001209755">
    <property type="component" value="Unassembled WGS sequence"/>
</dbReference>
<dbReference type="EMBL" id="JAOQNS010000013">
    <property type="protein sequence ID" value="MCW2309674.1"/>
    <property type="molecule type" value="Genomic_DNA"/>
</dbReference>
<dbReference type="PIRSF" id="PIRSF017082">
    <property type="entry name" value="YflP"/>
    <property type="match status" value="1"/>
</dbReference>
<dbReference type="CDD" id="cd07012">
    <property type="entry name" value="PBP2_Bug_TTT"/>
    <property type="match status" value="1"/>
</dbReference>
<name>A0ABT3HH36_9HYPH</name>
<keyword evidence="2" id="KW-0732">Signal</keyword>
<dbReference type="RefSeq" id="WP_264603239.1">
    <property type="nucleotide sequence ID" value="NZ_JAOQNS010000013.1"/>
</dbReference>
<proteinExistence type="inferred from homology"/>
<dbReference type="Gene3D" id="3.40.190.10">
    <property type="entry name" value="Periplasmic binding protein-like II"/>
    <property type="match status" value="1"/>
</dbReference>
<feature type="chain" id="PRO_5047333315" evidence="2">
    <location>
        <begin position="28"/>
        <end position="322"/>
    </location>
</feature>
<reference evidence="4" key="1">
    <citation type="submission" date="2023-07" db="EMBL/GenBank/DDBJ databases">
        <title>Genome sequencing of Purple Non-Sulfur Bacteria from various extreme environments.</title>
        <authorList>
            <person name="Mayer M."/>
        </authorList>
    </citation>
    <scope>NUCLEOTIDE SEQUENCE [LARGE SCALE GENOMIC DNA]</scope>
    <source>
        <strain evidence="4">DSM 17935</strain>
    </source>
</reference>
<sequence length="322" mass="33823">MVRTSVQHAVLAGAVALGLGAALSAEAQAFPEKPVTIIVPFGAGGGTDITTRTLAGPMAEALGTEIVVKNTAGAGGTIGAAETARARPDGYTIGMMPVGPMTTQPHLRRLPYDPASFDYICLAYSAPSSLVVRKDSPFNSLKDMIDYAKANPGKLNYGIQAVGSIPHVAGLGVKEASGADFQFIPFKGSAPTFKAMLDGTVDMFVAHISFLTKNADQVKSIAMLMDERVATAEDLPTAKDQGFDLNFPIWGGIVAPKGIPAEAREKLQAACEAGMKSNAFGERMSQLRMPVTYMSGSDFEAFVKSEFDKNEGLLAKAGLKKN</sequence>
<evidence type="ECO:0000313" key="3">
    <source>
        <dbReference type="EMBL" id="MCW2309674.1"/>
    </source>
</evidence>
<dbReference type="SUPFAM" id="SSF53850">
    <property type="entry name" value="Periplasmic binding protein-like II"/>
    <property type="match status" value="1"/>
</dbReference>
<keyword evidence="4" id="KW-1185">Reference proteome</keyword>
<dbReference type="PANTHER" id="PTHR42928:SF5">
    <property type="entry name" value="BLR1237 PROTEIN"/>
    <property type="match status" value="1"/>
</dbReference>
<gene>
    <name evidence="3" type="ORF">M2319_004030</name>
</gene>
<dbReference type="Pfam" id="PF03401">
    <property type="entry name" value="TctC"/>
    <property type="match status" value="1"/>
</dbReference>
<comment type="similarity">
    <text evidence="1">Belongs to the UPF0065 (bug) family.</text>
</comment>
<protein>
    <submittedName>
        <fullName evidence="3">Tripartite-type tricarboxylate transporter receptor subunit TctC</fullName>
    </submittedName>
</protein>
<dbReference type="Gene3D" id="3.40.190.150">
    <property type="entry name" value="Bordetella uptake gene, domain 1"/>
    <property type="match status" value="1"/>
</dbReference>
<evidence type="ECO:0000256" key="1">
    <source>
        <dbReference type="ARBA" id="ARBA00006987"/>
    </source>
</evidence>
<comment type="caution">
    <text evidence="3">The sequence shown here is derived from an EMBL/GenBank/DDBJ whole genome shotgun (WGS) entry which is preliminary data.</text>
</comment>
<evidence type="ECO:0000256" key="2">
    <source>
        <dbReference type="SAM" id="SignalP"/>
    </source>
</evidence>
<evidence type="ECO:0000313" key="4">
    <source>
        <dbReference type="Proteomes" id="UP001209755"/>
    </source>
</evidence>